<sequence>MGWQYRETVLTVCTLALFVTVFGRLAISPVVPDIAAEFDVSRTQIGAALTCMWLAYALTQFPSGILAGRYGERLIILISVAGTGLTTLVIVVAPGFGVFVLGTVLLGGVAGLHYSVATTLLTRIYDDTGTAIGVHNSGAPLAGLATPVVITWVAVRYGWRPALFLTAIVAFLVFILALWRIRPIEPSNPDGSMSEQFKLEPIFDLLSRPPIVFTGTIAIVTEFSWQAVASFLPTFLVQYHGLSTTLSGILFGLYFLSQGVLQVGVGAIADRFGRDPAIGICMISGMAGFSLLIQGPSTELMAVGAVLLGIGMGWGAAVFPRLMDRLSEDEQGFGFGLFRTVYMTIAASGSVVVGSLADLFGWGVSIGFLAVLLGVVCLLLVANYVLDCGY</sequence>
<dbReference type="Pfam" id="PF07690">
    <property type="entry name" value="MFS_1"/>
    <property type="match status" value="1"/>
</dbReference>
<evidence type="ECO:0000256" key="1">
    <source>
        <dbReference type="ARBA" id="ARBA00004651"/>
    </source>
</evidence>
<proteinExistence type="predicted"/>
<dbReference type="AlphaFoldDB" id="W0JXD7"/>
<feature type="transmembrane region" description="Helical" evidence="6">
    <location>
        <begin position="359"/>
        <end position="386"/>
    </location>
</feature>
<feature type="transmembrane region" description="Helical" evidence="6">
    <location>
        <begin position="277"/>
        <end position="294"/>
    </location>
</feature>
<dbReference type="GeneID" id="25147089"/>
<dbReference type="EMBL" id="CP007056">
    <property type="protein sequence ID" value="AHG01703.1"/>
    <property type="molecule type" value="Genomic_DNA"/>
</dbReference>
<feature type="transmembrane region" description="Helical" evidence="6">
    <location>
        <begin position="332"/>
        <end position="353"/>
    </location>
</feature>
<dbReference type="InterPro" id="IPR011701">
    <property type="entry name" value="MFS"/>
</dbReference>
<dbReference type="InterPro" id="IPR050189">
    <property type="entry name" value="MFS_Efflux_Transporters"/>
</dbReference>
<dbReference type="PATRIC" id="fig|797299.3.peg.3438"/>
<gene>
    <name evidence="8" type="ORF">HALLA_04690</name>
</gene>
<dbReference type="OrthoDB" id="29061at2157"/>
<name>W0JXD7_9EURY</name>
<keyword evidence="4 6" id="KW-1133">Transmembrane helix</keyword>
<organism evidence="8 9">
    <name type="scientific">Halostagnicola larsenii XH-48</name>
    <dbReference type="NCBI Taxonomy" id="797299"/>
    <lineage>
        <taxon>Archaea</taxon>
        <taxon>Methanobacteriati</taxon>
        <taxon>Methanobacteriota</taxon>
        <taxon>Stenosarchaea group</taxon>
        <taxon>Halobacteria</taxon>
        <taxon>Halobacteriales</taxon>
        <taxon>Natrialbaceae</taxon>
        <taxon>Halostagnicola</taxon>
    </lineage>
</organism>
<keyword evidence="5 6" id="KW-0472">Membrane</keyword>
<feature type="transmembrane region" description="Helical" evidence="6">
    <location>
        <begin position="74"/>
        <end position="93"/>
    </location>
</feature>
<geneLocation type="plasmid" evidence="8">
    <name>unnamed</name>
</geneLocation>
<evidence type="ECO:0000256" key="2">
    <source>
        <dbReference type="ARBA" id="ARBA00022475"/>
    </source>
</evidence>
<dbReference type="eggNOG" id="arCOG00134">
    <property type="taxonomic scope" value="Archaea"/>
</dbReference>
<dbReference type="SUPFAM" id="SSF103473">
    <property type="entry name" value="MFS general substrate transporter"/>
    <property type="match status" value="1"/>
</dbReference>
<dbReference type="PANTHER" id="PTHR43124">
    <property type="entry name" value="PURINE EFFLUX PUMP PBUE"/>
    <property type="match status" value="1"/>
</dbReference>
<feature type="transmembrane region" description="Helical" evidence="6">
    <location>
        <begin position="133"/>
        <end position="155"/>
    </location>
</feature>
<dbReference type="GO" id="GO:0022857">
    <property type="term" value="F:transmembrane transporter activity"/>
    <property type="evidence" value="ECO:0007669"/>
    <property type="project" value="InterPro"/>
</dbReference>
<accession>W0JXD7</accession>
<keyword evidence="8" id="KW-0614">Plasmid</keyword>
<keyword evidence="2" id="KW-1003">Cell membrane</keyword>
<reference evidence="8 9" key="1">
    <citation type="submission" date="2014-01" db="EMBL/GenBank/DDBJ databases">
        <authorList>
            <consortium name="DOE Joint Genome Institute"/>
            <person name="Anderson I."/>
            <person name="Huntemann M."/>
            <person name="Han J."/>
            <person name="Chen A."/>
            <person name="Kyrpides N."/>
            <person name="Mavromatis K."/>
            <person name="Markowitz V."/>
            <person name="Palaniappan K."/>
            <person name="Ivanova N."/>
            <person name="Schaumberg A."/>
            <person name="Pati A."/>
            <person name="Liolios K."/>
            <person name="Nordberg H.P."/>
            <person name="Cantor M.N."/>
            <person name="Hua S.X."/>
            <person name="Woyke T."/>
        </authorList>
    </citation>
    <scope>NUCLEOTIDE SEQUENCE [LARGE SCALE GENOMIC DNA]</scope>
    <source>
        <strain evidence="8 9">XH-48</strain>
        <plasmid evidence="9">1</plasmid>
    </source>
</reference>
<evidence type="ECO:0000256" key="3">
    <source>
        <dbReference type="ARBA" id="ARBA00022692"/>
    </source>
</evidence>
<evidence type="ECO:0000259" key="7">
    <source>
        <dbReference type="PROSITE" id="PS50850"/>
    </source>
</evidence>
<keyword evidence="9" id="KW-1185">Reference proteome</keyword>
<dbReference type="Gene3D" id="1.20.1250.20">
    <property type="entry name" value="MFS general substrate transporter like domains"/>
    <property type="match status" value="2"/>
</dbReference>
<dbReference type="GO" id="GO:0005886">
    <property type="term" value="C:plasma membrane"/>
    <property type="evidence" value="ECO:0007669"/>
    <property type="project" value="UniProtKB-SubCell"/>
</dbReference>
<comment type="subcellular location">
    <subcellularLocation>
        <location evidence="1">Cell membrane</location>
        <topology evidence="1">Multi-pass membrane protein</topology>
    </subcellularLocation>
</comment>
<feature type="transmembrane region" description="Helical" evidence="6">
    <location>
        <begin position="99"/>
        <end position="121"/>
    </location>
</feature>
<dbReference type="Proteomes" id="UP000019024">
    <property type="component" value="Plasmid unnamed"/>
</dbReference>
<evidence type="ECO:0000256" key="4">
    <source>
        <dbReference type="ARBA" id="ARBA00022989"/>
    </source>
</evidence>
<evidence type="ECO:0000313" key="8">
    <source>
        <dbReference type="EMBL" id="AHG01703.1"/>
    </source>
</evidence>
<evidence type="ECO:0000256" key="5">
    <source>
        <dbReference type="ARBA" id="ARBA00023136"/>
    </source>
</evidence>
<protein>
    <submittedName>
        <fullName evidence="8">Lactate dehydrogenase</fullName>
    </submittedName>
</protein>
<evidence type="ECO:0000256" key="6">
    <source>
        <dbReference type="SAM" id="Phobius"/>
    </source>
</evidence>
<dbReference type="PANTHER" id="PTHR43124:SF3">
    <property type="entry name" value="CHLORAMPHENICOL EFFLUX PUMP RV0191"/>
    <property type="match status" value="1"/>
</dbReference>
<feature type="transmembrane region" description="Helical" evidence="6">
    <location>
        <begin position="161"/>
        <end position="181"/>
    </location>
</feature>
<feature type="transmembrane region" description="Helical" evidence="6">
    <location>
        <begin position="202"/>
        <end position="225"/>
    </location>
</feature>
<dbReference type="HOGENOM" id="CLU_001265_5_14_2"/>
<dbReference type="InterPro" id="IPR020846">
    <property type="entry name" value="MFS_dom"/>
</dbReference>
<dbReference type="PROSITE" id="PS50850">
    <property type="entry name" value="MFS"/>
    <property type="match status" value="1"/>
</dbReference>
<dbReference type="InterPro" id="IPR036259">
    <property type="entry name" value="MFS_trans_sf"/>
</dbReference>
<dbReference type="RefSeq" id="WP_049954553.1">
    <property type="nucleotide sequence ID" value="NZ_CP007056.1"/>
</dbReference>
<dbReference type="CDD" id="cd17325">
    <property type="entry name" value="MFS_MdtG_SLC18_like"/>
    <property type="match status" value="1"/>
</dbReference>
<keyword evidence="3 6" id="KW-0812">Transmembrane</keyword>
<evidence type="ECO:0000313" key="9">
    <source>
        <dbReference type="Proteomes" id="UP000019024"/>
    </source>
</evidence>
<feature type="domain" description="Major facilitator superfamily (MFS) profile" evidence="7">
    <location>
        <begin position="9"/>
        <end position="389"/>
    </location>
</feature>
<feature type="transmembrane region" description="Helical" evidence="6">
    <location>
        <begin position="47"/>
        <end position="67"/>
    </location>
</feature>
<feature type="transmembrane region" description="Helical" evidence="6">
    <location>
        <begin position="300"/>
        <end position="320"/>
    </location>
</feature>
<dbReference type="KEGG" id="hlr:HALLA_04690"/>